<reference evidence="4" key="1">
    <citation type="submission" date="2017-04" db="EMBL/GenBank/DDBJ databases">
        <authorList>
            <person name="Varghese N."/>
            <person name="Submissions S."/>
        </authorList>
    </citation>
    <scope>NUCLEOTIDE SEQUENCE [LARGE SCALE GENOMIC DNA]</scope>
    <source>
        <strain evidence="4">DSM 12126</strain>
    </source>
</reference>
<protein>
    <submittedName>
        <fullName evidence="3">Putative membrane protein</fullName>
    </submittedName>
</protein>
<dbReference type="RefSeq" id="WP_084240407.1">
    <property type="nucleotide sequence ID" value="NZ_FWXT01000003.1"/>
</dbReference>
<dbReference type="AlphaFoldDB" id="A0A1W2DD61"/>
<dbReference type="OrthoDB" id="883203at2"/>
<dbReference type="Proteomes" id="UP000192756">
    <property type="component" value="Unassembled WGS sequence"/>
</dbReference>
<name>A0A1W2DD61_9SPHI</name>
<dbReference type="PROSITE" id="PS51257">
    <property type="entry name" value="PROKAR_LIPOPROTEIN"/>
    <property type="match status" value="1"/>
</dbReference>
<dbReference type="EMBL" id="FWXT01000003">
    <property type="protein sequence ID" value="SMC95214.1"/>
    <property type="molecule type" value="Genomic_DNA"/>
</dbReference>
<organism evidence="3 4">
    <name type="scientific">Pedobacter africanus</name>
    <dbReference type="NCBI Taxonomy" id="151894"/>
    <lineage>
        <taxon>Bacteria</taxon>
        <taxon>Pseudomonadati</taxon>
        <taxon>Bacteroidota</taxon>
        <taxon>Sphingobacteriia</taxon>
        <taxon>Sphingobacteriales</taxon>
        <taxon>Sphingobacteriaceae</taxon>
        <taxon>Pedobacter</taxon>
    </lineage>
</organism>
<proteinExistence type="predicted"/>
<feature type="signal peptide" evidence="1">
    <location>
        <begin position="1"/>
        <end position="19"/>
    </location>
</feature>
<keyword evidence="4" id="KW-1185">Reference proteome</keyword>
<keyword evidence="1" id="KW-0732">Signal</keyword>
<dbReference type="STRING" id="151894.SAMN04488524_3613"/>
<dbReference type="InterPro" id="IPR012347">
    <property type="entry name" value="Ferritin-like"/>
</dbReference>
<dbReference type="Pfam" id="PF13628">
    <property type="entry name" value="DUF4142"/>
    <property type="match status" value="1"/>
</dbReference>
<dbReference type="PANTHER" id="PTHR38593:SF1">
    <property type="entry name" value="BLR2558 PROTEIN"/>
    <property type="match status" value="1"/>
</dbReference>
<gene>
    <name evidence="3" type="ORF">SAMN04488524_3613</name>
</gene>
<dbReference type="InterPro" id="IPR025419">
    <property type="entry name" value="DUF4142"/>
</dbReference>
<evidence type="ECO:0000259" key="2">
    <source>
        <dbReference type="Pfam" id="PF13628"/>
    </source>
</evidence>
<feature type="chain" id="PRO_5012122354" evidence="1">
    <location>
        <begin position="20"/>
        <end position="194"/>
    </location>
</feature>
<evidence type="ECO:0000256" key="1">
    <source>
        <dbReference type="SAM" id="SignalP"/>
    </source>
</evidence>
<evidence type="ECO:0000313" key="4">
    <source>
        <dbReference type="Proteomes" id="UP000192756"/>
    </source>
</evidence>
<feature type="domain" description="DUF4142" evidence="2">
    <location>
        <begin position="58"/>
        <end position="189"/>
    </location>
</feature>
<accession>A0A1W2DD61</accession>
<dbReference type="Gene3D" id="1.20.1260.10">
    <property type="match status" value="1"/>
</dbReference>
<evidence type="ECO:0000313" key="3">
    <source>
        <dbReference type="EMBL" id="SMC95214.1"/>
    </source>
</evidence>
<dbReference type="PANTHER" id="PTHR38593">
    <property type="entry name" value="BLR2558 PROTEIN"/>
    <property type="match status" value="1"/>
</dbReference>
<sequence length="194" mass="21271">MKAKTLLAIILLGFSVFQACQNTNNSATGAQQAAIDSSMEDHVITDTTALNRGADMSVFMNEAALGGMKEIELGKIAEKKSTNRLVRSFATTVVRDHSRIAERLKKLAESKRMTLPGTLPQADLAHIEEMKNMSAAAFDKHYIGMMVTDHIKSLDLFKSAATSGDTPLQNFAIRALRTLEAHYKTATELNEKLK</sequence>